<feature type="domain" description="BTB" evidence="5">
    <location>
        <begin position="734"/>
        <end position="802"/>
    </location>
</feature>
<keyword evidence="2" id="KW-0040">ANK repeat</keyword>
<dbReference type="PROSITE" id="PS00923">
    <property type="entry name" value="ASP_GLU_RACEMASE_1"/>
    <property type="match status" value="1"/>
</dbReference>
<evidence type="ECO:0000256" key="1">
    <source>
        <dbReference type="ARBA" id="ARBA00022737"/>
    </source>
</evidence>
<proteinExistence type="predicted"/>
<evidence type="ECO:0000256" key="4">
    <source>
        <dbReference type="SAM" id="MobiDB-lite"/>
    </source>
</evidence>
<dbReference type="CDD" id="cd18500">
    <property type="entry name" value="BACK_IBtk"/>
    <property type="match status" value="1"/>
</dbReference>
<dbReference type="Gene3D" id="3.30.710.10">
    <property type="entry name" value="Potassium Channel Kv1.1, Chain A"/>
    <property type="match status" value="2"/>
</dbReference>
<sequence length="1285" mass="142851">MLKNFVYNDCTDKCRSDSHGSHISSVITLRSVSDNQLATYIYCICANCGHVLDKSGRSALHVAAACGKKQLCKWLITSAKADINLKDKESGYTPLHNSIFYGQLDVTVLLAKHGANLTVMDNEEMRPIDHLIRDRKVSVLSTNQFNEVYIWGRNANYNLGTGSQQARDVPELLDSMKRISIKQVCLEKFHSVFLSEDGRVWSCGHGQGGRLGLGSESSVVSPKKLMFEKDKDKLGVAMMSTSQDHSVFLMQSGSVFVCGLNCYHQLGLSSPPPYMVSPTPIRRASLRPQHPLIGVACGQFHSVVYSTREVFTWGIHAGQLGHSNITVTSASVIEPRVIADLPLKERDVISEVVACNTATVISVNKSEIYVYYQFEYRKFSPFNLRKRSPLDVLGKEAQTIEQTCVAGGRFKTPHPPCLPHYEGEDLKVAILTNHGNIYLWTESCAQFTRCVFINLRYTAVRHFVLQSNHLGFVSTDGQTFLSLDLNIKHRTSTSSTSLTAANQKKSKGEYLTAQDLVSEATYTVRVERLANVHRATKVISDPKGYNFCVLQFRPLDYLLATDDIPRVTSSSFQSQLSALLTDASECDVLHDVVFQVGATRFPAHKYILASRCRPLYELCSSGVDAPCQVTVDNVQPDIFKQILLYVYTNDCDMLHSGQFKYNCKGSKQENVLKLAVECATRFQLHDLVEKLKLFKFENRTLVLRDPSDLFPPSDPLSPSSDIPCFDRHCCQELCDVAISSCDGALIKAHKCVLAGRLEYFQHMLSGGWIEAGGSTPLQLPMPGSVLHEVINFLYTNSTSKPVSYDSVEYWANLLVVADQLFIERLKQCCELGLTYSLSLKNAVELFGFAVTYNAPQLKKVVMSFIVLNMCSFIESRSLEGLSDSLMKELIEFYKTKMDIAHRVITPCSSALRESMEDKVMEIARTHPNPWKDSTAGPASDTIKPAKCKPARPGTRRRRKSTLSEDESSGVKPLSESLSEMLLDGMNVSSEEYAVVTSSPKPLRDNKVTTAALPAPGTGEKWTKIQKQQKSSIDATLRVMSAVKESPDLLDLEHNFTRVELCSSLPITIPSPNTRSTSILASSWTPPPSLEDASSFPILGLAGSRDTKSASKSSDQPSRHKPSSRSSRGEKFNKKLNLTDLADHLNKSSEQCATPPRSVLPSSSVWGSTATDASPWSSIEHNSSSPTSLKDILRETKLETSQSASLSRSDKSFSEIIADEIKKKDNFVRMTSKCLDFIQLEDRAIQELKLFYNVENSFEERLTISRVLNNDMDKPMWISGKQIQSP</sequence>
<dbReference type="PANTHER" id="PTHR22872">
    <property type="entry name" value="BTK-BINDING PROTEIN-RELATED"/>
    <property type="match status" value="1"/>
</dbReference>
<dbReference type="PANTHER" id="PTHR22872:SF2">
    <property type="entry name" value="INHIBITOR OF BRUTON TYROSINE KINASE"/>
    <property type="match status" value="1"/>
</dbReference>
<dbReference type="SMART" id="SM00248">
    <property type="entry name" value="ANK"/>
    <property type="match status" value="2"/>
</dbReference>
<dbReference type="SUPFAM" id="SSF54695">
    <property type="entry name" value="POZ domain"/>
    <property type="match status" value="2"/>
</dbReference>
<feature type="repeat" description="ANK" evidence="2">
    <location>
        <begin position="55"/>
        <end position="88"/>
    </location>
</feature>
<reference evidence="6" key="1">
    <citation type="submission" date="2021-05" db="EMBL/GenBank/DDBJ databases">
        <authorList>
            <person name="Alioto T."/>
            <person name="Alioto T."/>
            <person name="Gomez Garrido J."/>
        </authorList>
    </citation>
    <scope>NUCLEOTIDE SEQUENCE</scope>
</reference>
<keyword evidence="6" id="KW-0808">Transferase</keyword>
<keyword evidence="6" id="KW-0418">Kinase</keyword>
<evidence type="ECO:0000313" key="6">
    <source>
        <dbReference type="EMBL" id="CAG6612027.1"/>
    </source>
</evidence>
<protein>
    <submittedName>
        <fullName evidence="6">Inhibitor of Bruton tyrosine kinase</fullName>
    </submittedName>
</protein>
<evidence type="ECO:0000259" key="5">
    <source>
        <dbReference type="PROSITE" id="PS50097"/>
    </source>
</evidence>
<feature type="repeat" description="RCC1" evidence="3">
    <location>
        <begin position="253"/>
        <end position="308"/>
    </location>
</feature>
<name>A0A8D8LUR6_9HEMI</name>
<feature type="repeat" description="ANK" evidence="2">
    <location>
        <begin position="90"/>
        <end position="122"/>
    </location>
</feature>
<dbReference type="InterPro" id="IPR011333">
    <property type="entry name" value="SKP1/BTB/POZ_sf"/>
</dbReference>
<dbReference type="InterPro" id="IPR002110">
    <property type="entry name" value="Ankyrin_rpt"/>
</dbReference>
<feature type="repeat" description="RCC1" evidence="3">
    <location>
        <begin position="198"/>
        <end position="252"/>
    </location>
</feature>
<dbReference type="PROSITE" id="PS50088">
    <property type="entry name" value="ANK_REPEAT"/>
    <property type="match status" value="2"/>
</dbReference>
<feature type="repeat" description="RCC1" evidence="3">
    <location>
        <begin position="146"/>
        <end position="197"/>
    </location>
</feature>
<dbReference type="InterPro" id="IPR051625">
    <property type="entry name" value="Signaling_Regulatory_Domain"/>
</dbReference>
<evidence type="ECO:0000256" key="3">
    <source>
        <dbReference type="PROSITE-ProRule" id="PRU00235"/>
    </source>
</evidence>
<dbReference type="Pfam" id="PF00651">
    <property type="entry name" value="BTB"/>
    <property type="match status" value="2"/>
</dbReference>
<dbReference type="InterPro" id="IPR036770">
    <property type="entry name" value="Ankyrin_rpt-contain_sf"/>
</dbReference>
<dbReference type="SMART" id="SM00225">
    <property type="entry name" value="BTB"/>
    <property type="match status" value="2"/>
</dbReference>
<feature type="region of interest" description="Disordered" evidence="4">
    <location>
        <begin position="1078"/>
        <end position="1132"/>
    </location>
</feature>
<dbReference type="SUPFAM" id="SSF48403">
    <property type="entry name" value="Ankyrin repeat"/>
    <property type="match status" value="1"/>
</dbReference>
<dbReference type="PROSITE" id="PS50012">
    <property type="entry name" value="RCC1_3"/>
    <property type="match status" value="3"/>
</dbReference>
<evidence type="ECO:0000256" key="2">
    <source>
        <dbReference type="PROSITE-ProRule" id="PRU00023"/>
    </source>
</evidence>
<dbReference type="InterPro" id="IPR000408">
    <property type="entry name" value="Reg_chr_condens"/>
</dbReference>
<dbReference type="PROSITE" id="PS50297">
    <property type="entry name" value="ANK_REP_REGION"/>
    <property type="match status" value="1"/>
</dbReference>
<feature type="region of interest" description="Disordered" evidence="4">
    <location>
        <begin position="925"/>
        <end position="975"/>
    </location>
</feature>
<dbReference type="InterPro" id="IPR018187">
    <property type="entry name" value="Asp/Glu_racemase_AS_1"/>
</dbReference>
<dbReference type="InterPro" id="IPR009091">
    <property type="entry name" value="RCC1/BLIP-II"/>
</dbReference>
<organism evidence="6">
    <name type="scientific">Cacopsylla melanoneura</name>
    <dbReference type="NCBI Taxonomy" id="428564"/>
    <lineage>
        <taxon>Eukaryota</taxon>
        <taxon>Metazoa</taxon>
        <taxon>Ecdysozoa</taxon>
        <taxon>Arthropoda</taxon>
        <taxon>Hexapoda</taxon>
        <taxon>Insecta</taxon>
        <taxon>Pterygota</taxon>
        <taxon>Neoptera</taxon>
        <taxon>Paraneoptera</taxon>
        <taxon>Hemiptera</taxon>
        <taxon>Sternorrhyncha</taxon>
        <taxon>Psylloidea</taxon>
        <taxon>Psyllidae</taxon>
        <taxon>Psyllinae</taxon>
        <taxon>Cacopsylla</taxon>
    </lineage>
</organism>
<dbReference type="GO" id="GO:0016301">
    <property type="term" value="F:kinase activity"/>
    <property type="evidence" value="ECO:0007669"/>
    <property type="project" value="UniProtKB-KW"/>
</dbReference>
<dbReference type="InterPro" id="IPR000210">
    <property type="entry name" value="BTB/POZ_dom"/>
</dbReference>
<dbReference type="Pfam" id="PF00415">
    <property type="entry name" value="RCC1"/>
    <property type="match status" value="3"/>
</dbReference>
<dbReference type="PROSITE" id="PS50097">
    <property type="entry name" value="BTB"/>
    <property type="match status" value="2"/>
</dbReference>
<feature type="compositionally biased region" description="Basic residues" evidence="4">
    <location>
        <begin position="945"/>
        <end position="960"/>
    </location>
</feature>
<dbReference type="Pfam" id="PF12796">
    <property type="entry name" value="Ank_2"/>
    <property type="match status" value="1"/>
</dbReference>
<dbReference type="Gene3D" id="1.25.40.20">
    <property type="entry name" value="Ankyrin repeat-containing domain"/>
    <property type="match status" value="1"/>
</dbReference>
<dbReference type="Gene3D" id="2.130.10.30">
    <property type="entry name" value="Regulator of chromosome condensation 1/beta-lactamase-inhibitor protein II"/>
    <property type="match status" value="1"/>
</dbReference>
<accession>A0A8D8LUR6</accession>
<feature type="domain" description="BTB" evidence="5">
    <location>
        <begin position="590"/>
        <end position="655"/>
    </location>
</feature>
<dbReference type="SUPFAM" id="SSF50985">
    <property type="entry name" value="RCC1/BLIP-II"/>
    <property type="match status" value="1"/>
</dbReference>
<keyword evidence="1" id="KW-0677">Repeat</keyword>
<dbReference type="EMBL" id="HBUF01023582">
    <property type="protein sequence ID" value="CAG6612027.1"/>
    <property type="molecule type" value="Transcribed_RNA"/>
</dbReference>